<feature type="transmembrane region" description="Helical" evidence="5">
    <location>
        <begin position="10"/>
        <end position="28"/>
    </location>
</feature>
<evidence type="ECO:0000313" key="7">
    <source>
        <dbReference type="EMBL" id="ABQ07384.1"/>
    </source>
</evidence>
<feature type="transmembrane region" description="Helical" evidence="5">
    <location>
        <begin position="146"/>
        <end position="164"/>
    </location>
</feature>
<evidence type="ECO:0000313" key="8">
    <source>
        <dbReference type="Proteomes" id="UP000006694"/>
    </source>
</evidence>
<protein>
    <recommendedName>
        <fullName evidence="6">Methylamine utilisation protein MauE domain-containing protein</fullName>
    </recommendedName>
</protein>
<dbReference type="eggNOG" id="ENOG502Z9VN">
    <property type="taxonomic scope" value="Bacteria"/>
</dbReference>
<keyword evidence="4 5" id="KW-0472">Membrane</keyword>
<evidence type="ECO:0000256" key="4">
    <source>
        <dbReference type="ARBA" id="ARBA00023136"/>
    </source>
</evidence>
<gene>
    <name evidence="7" type="ordered locus">Fjoh_4377</name>
</gene>
<proteinExistence type="predicted"/>
<keyword evidence="8" id="KW-1185">Reference proteome</keyword>
<dbReference type="AlphaFoldDB" id="A5FBN2"/>
<dbReference type="EMBL" id="CP000685">
    <property type="protein sequence ID" value="ABQ07384.1"/>
    <property type="molecule type" value="Genomic_DNA"/>
</dbReference>
<evidence type="ECO:0000259" key="6">
    <source>
        <dbReference type="Pfam" id="PF07291"/>
    </source>
</evidence>
<reference evidence="7 8" key="1">
    <citation type="journal article" date="2009" name="Appl. Environ. Microbiol.">
        <title>Novel features of the polysaccharide-digesting gliding bacterium Flavobacterium johnsoniae as revealed by genome sequence analysis.</title>
        <authorList>
            <person name="McBride M.J."/>
            <person name="Xie G."/>
            <person name="Martens E.C."/>
            <person name="Lapidus A."/>
            <person name="Henrissat B."/>
            <person name="Rhodes R.G."/>
            <person name="Goltsman E."/>
            <person name="Wang W."/>
            <person name="Xu J."/>
            <person name="Hunnicutt D.W."/>
            <person name="Staroscik A.M."/>
            <person name="Hoover T.R."/>
            <person name="Cheng Y.Q."/>
            <person name="Stein J.L."/>
        </authorList>
    </citation>
    <scope>NUCLEOTIDE SEQUENCE [LARGE SCALE GENOMIC DNA]</scope>
    <source>
        <strain evidence="8">ATCC 17061 / DSM 2064 / JCM 8514 / BCRC 14874 / CCUG 350202 / NBRC 14942 / NCIMB 11054 / UW101</strain>
    </source>
</reference>
<organism evidence="7 8">
    <name type="scientific">Flavobacterium johnsoniae (strain ATCC 17061 / DSM 2064 / JCM 8514 / BCRC 14874 / CCUG 350202 / NBRC 14942 / NCIMB 11054 / UW101)</name>
    <name type="common">Cytophaga johnsonae</name>
    <dbReference type="NCBI Taxonomy" id="376686"/>
    <lineage>
        <taxon>Bacteria</taxon>
        <taxon>Pseudomonadati</taxon>
        <taxon>Bacteroidota</taxon>
        <taxon>Flavobacteriia</taxon>
        <taxon>Flavobacteriales</taxon>
        <taxon>Flavobacteriaceae</taxon>
        <taxon>Flavobacterium</taxon>
    </lineage>
</organism>
<name>A5FBN2_FLAJ1</name>
<evidence type="ECO:0000256" key="3">
    <source>
        <dbReference type="ARBA" id="ARBA00022989"/>
    </source>
</evidence>
<dbReference type="Pfam" id="PF07291">
    <property type="entry name" value="MauE"/>
    <property type="match status" value="1"/>
</dbReference>
<feature type="transmembrane region" description="Helical" evidence="5">
    <location>
        <begin position="120"/>
        <end position="139"/>
    </location>
</feature>
<keyword evidence="2 5" id="KW-0812">Transmembrane</keyword>
<dbReference type="Proteomes" id="UP000006694">
    <property type="component" value="Chromosome"/>
</dbReference>
<keyword evidence="3 5" id="KW-1133">Transmembrane helix</keyword>
<dbReference type="RefSeq" id="WP_012026350.1">
    <property type="nucleotide sequence ID" value="NC_009441.1"/>
</dbReference>
<evidence type="ECO:0000256" key="5">
    <source>
        <dbReference type="SAM" id="Phobius"/>
    </source>
</evidence>
<dbReference type="GO" id="GO:0016020">
    <property type="term" value="C:membrane"/>
    <property type="evidence" value="ECO:0007669"/>
    <property type="project" value="UniProtKB-SubCell"/>
</dbReference>
<dbReference type="STRING" id="376686.Fjoh_4377"/>
<dbReference type="GO" id="GO:0030416">
    <property type="term" value="P:methylamine metabolic process"/>
    <property type="evidence" value="ECO:0007669"/>
    <property type="project" value="InterPro"/>
</dbReference>
<evidence type="ECO:0000256" key="1">
    <source>
        <dbReference type="ARBA" id="ARBA00004141"/>
    </source>
</evidence>
<dbReference type="KEGG" id="fjo:Fjoh_4377"/>
<dbReference type="HOGENOM" id="CLU_042391_0_0_10"/>
<feature type="transmembrane region" description="Helical" evidence="5">
    <location>
        <begin position="48"/>
        <end position="71"/>
    </location>
</feature>
<sequence length="492" mass="56619">MNSKNNIKKYIIETVCVLHILLFVYASVSKLLDFENFKTQLGQSPILSLYAEYVSVLVIGIELLTAVLLCIPRFKFIGLWISAALMIMFTTYIYIILNFSPFIPCSCGGILEKLSWHEHLLFNLLFTGLASLAILLRSTSKQTIRYLLLLTIFTISSVTVLFLFTDDIMKKENPFIRRLPNASAAKTKELDVRNNSYYIAGIYNKKIYLGNRLAPLQVLEVDENLKTKKKHTIKLSRENFPFKALEVRVKENSFYVSDGTVPVIYKGLISDWKAAVIIEGKFYFSQIVFMNDKKIAFRAQQPSTGENMLGITDEKSSFINFEYQALQKQHDGIFDTDGTIQYSGALNKLVYTYYYRNQYLVMDTDLNVLSRANTIDTTKNAKLKVVKLEQSGDIKLAAPPYMVNRNTSVCNNLLFVNSMLRGRYEGDDVWKHASVIDVYDMNQKTYLLSFYVYDENNLRMKSFYASESSVYIISGHYLLKYQYGKNMKSKFK</sequence>
<feature type="domain" description="Methylamine utilisation protein MauE" evidence="6">
    <location>
        <begin position="9"/>
        <end position="135"/>
    </location>
</feature>
<dbReference type="OrthoDB" id="673785at2"/>
<accession>A5FBN2</accession>
<feature type="transmembrane region" description="Helical" evidence="5">
    <location>
        <begin position="78"/>
        <end position="100"/>
    </location>
</feature>
<evidence type="ECO:0000256" key="2">
    <source>
        <dbReference type="ARBA" id="ARBA00022692"/>
    </source>
</evidence>
<dbReference type="GeneID" id="31767304"/>
<comment type="subcellular location">
    <subcellularLocation>
        <location evidence="1">Membrane</location>
        <topology evidence="1">Multi-pass membrane protein</topology>
    </subcellularLocation>
</comment>
<dbReference type="InterPro" id="IPR009908">
    <property type="entry name" value="Methylamine_util_MauE"/>
</dbReference>